<evidence type="ECO:0000313" key="1">
    <source>
        <dbReference type="EMBL" id="UPW41006.1"/>
    </source>
</evidence>
<dbReference type="EMBL" id="OM869531">
    <property type="protein sequence ID" value="UPW41006.1"/>
    <property type="molecule type" value="Genomic_DNA"/>
</dbReference>
<accession>A0A976R588</accession>
<sequence length="39" mass="4727">MAHRKRQPRRRDKRYFSRTAAQAKKINIDPTIYRGGIRL</sequence>
<name>A0A976R588_9VIRU</name>
<organism evidence="1">
    <name type="scientific">Sigmofec virus UA08Rod_5764</name>
    <dbReference type="NCBI Taxonomy" id="2929440"/>
    <lineage>
        <taxon>Viruses</taxon>
        <taxon>Monodnaviria</taxon>
        <taxon>Sangervirae</taxon>
        <taxon>Phixviricota</taxon>
        <taxon>Malgrandaviricetes</taxon>
        <taxon>Petitvirales</taxon>
        <taxon>Microviridae</taxon>
    </lineage>
</organism>
<protein>
    <submittedName>
        <fullName evidence="1">Uncharacterized protein</fullName>
    </submittedName>
</protein>
<proteinExistence type="predicted"/>
<reference evidence="1" key="1">
    <citation type="submission" date="2022-02" db="EMBL/GenBank/DDBJ databases">
        <title>Towards deciphering the DNA virus diversity associated with rodent species in the families Cricetidae and Heteromyidae.</title>
        <authorList>
            <person name="Lund M."/>
            <person name="Larsen B.B."/>
            <person name="Gryseels S."/>
            <person name="Kraberger S."/>
            <person name="Rowsey D.M."/>
            <person name="Steger L."/>
            <person name="Yule K.M."/>
            <person name="Upham N.S."/>
            <person name="Worobey M."/>
            <person name="Van Doorslaer K."/>
            <person name="Varsani A."/>
        </authorList>
    </citation>
    <scope>NUCLEOTIDE SEQUENCE</scope>
    <source>
        <strain evidence="1">UA08Rod_5764</strain>
    </source>
</reference>